<dbReference type="Proteomes" id="UP000036106">
    <property type="component" value="Chromosome"/>
</dbReference>
<sequence length="79" mass="8897">MAKKSLTISIDEDLYTELNEYLNKSKENLDEFAQGALSEWLEDALDLADLEAAMKDDDGVEYSLEETVAHLGIDLDKDK</sequence>
<reference evidence="2" key="1">
    <citation type="submission" date="2015-07" db="EMBL/GenBank/DDBJ databases">
        <title>Lactobacillus ginsenosidimutans/EMML 3141/ whole genome sequencing.</title>
        <authorList>
            <person name="Kim M.K."/>
            <person name="Im W.-T."/>
            <person name="Srinivasan S."/>
            <person name="Lee J.-J."/>
        </authorList>
    </citation>
    <scope>NUCLEOTIDE SEQUENCE [LARGE SCALE GENOMIC DNA]</scope>
    <source>
        <strain evidence="2">EMML 3041</strain>
    </source>
</reference>
<accession>A0A0H4QJP2</accession>
<keyword evidence="2" id="KW-1185">Reference proteome</keyword>
<organism evidence="1 2">
    <name type="scientific">Companilactobacillus ginsenosidimutans</name>
    <dbReference type="NCBI Taxonomy" id="1007676"/>
    <lineage>
        <taxon>Bacteria</taxon>
        <taxon>Bacillati</taxon>
        <taxon>Bacillota</taxon>
        <taxon>Bacilli</taxon>
        <taxon>Lactobacillales</taxon>
        <taxon>Lactobacillaceae</taxon>
        <taxon>Companilactobacillus</taxon>
    </lineage>
</organism>
<evidence type="ECO:0000313" key="2">
    <source>
        <dbReference type="Proteomes" id="UP000036106"/>
    </source>
</evidence>
<name>A0A0H4QJP2_9LACO</name>
<proteinExistence type="predicted"/>
<dbReference type="AlphaFoldDB" id="A0A0H4QJP2"/>
<dbReference type="KEGG" id="lgn:ABM34_06715"/>
<protein>
    <recommendedName>
        <fullName evidence="3">CopG family transcriptional regulator</fullName>
    </recommendedName>
</protein>
<evidence type="ECO:0008006" key="3">
    <source>
        <dbReference type="Google" id="ProtNLM"/>
    </source>
</evidence>
<dbReference type="RefSeq" id="WP_048704453.1">
    <property type="nucleotide sequence ID" value="NZ_CP012034.1"/>
</dbReference>
<evidence type="ECO:0000313" key="1">
    <source>
        <dbReference type="EMBL" id="AKP67261.1"/>
    </source>
</evidence>
<dbReference type="EMBL" id="CP012034">
    <property type="protein sequence ID" value="AKP67261.1"/>
    <property type="molecule type" value="Genomic_DNA"/>
</dbReference>
<dbReference type="PATRIC" id="fig|1007676.4.peg.1339"/>
<gene>
    <name evidence="1" type="ORF">ABM34_06715</name>
</gene>